<evidence type="ECO:0008006" key="5">
    <source>
        <dbReference type="Google" id="ProtNLM"/>
    </source>
</evidence>
<evidence type="ECO:0000256" key="2">
    <source>
        <dbReference type="SAM" id="Phobius"/>
    </source>
</evidence>
<dbReference type="InterPro" id="IPR050445">
    <property type="entry name" value="Bact_polysacc_biosynth/exp"/>
</dbReference>
<feature type="coiled-coil region" evidence="1">
    <location>
        <begin position="245"/>
        <end position="279"/>
    </location>
</feature>
<gene>
    <name evidence="3" type="ORF">ACFSKV_18270</name>
</gene>
<protein>
    <recommendedName>
        <fullName evidence="5">Polysaccharide chain length determinant N-terminal domain-containing protein</fullName>
    </recommendedName>
</protein>
<dbReference type="Proteomes" id="UP001597414">
    <property type="component" value="Unassembled WGS sequence"/>
</dbReference>
<name>A0ABW5BBT3_9BACT</name>
<keyword evidence="2" id="KW-0472">Membrane</keyword>
<feature type="transmembrane region" description="Helical" evidence="2">
    <location>
        <begin position="28"/>
        <end position="46"/>
    </location>
</feature>
<dbReference type="RefSeq" id="WP_380806104.1">
    <property type="nucleotide sequence ID" value="NZ_JBHUIV010000025.1"/>
</dbReference>
<reference evidence="4" key="1">
    <citation type="journal article" date="2019" name="Int. J. Syst. Evol. Microbiol.">
        <title>The Global Catalogue of Microorganisms (GCM) 10K type strain sequencing project: providing services to taxonomists for standard genome sequencing and annotation.</title>
        <authorList>
            <consortium name="The Broad Institute Genomics Platform"/>
            <consortium name="The Broad Institute Genome Sequencing Center for Infectious Disease"/>
            <person name="Wu L."/>
            <person name="Ma J."/>
        </authorList>
    </citation>
    <scope>NUCLEOTIDE SEQUENCE [LARGE SCALE GENOMIC DNA]</scope>
    <source>
        <strain evidence="4">KCTC 19812</strain>
    </source>
</reference>
<keyword evidence="2" id="KW-1133">Transmembrane helix</keyword>
<keyword evidence="1" id="KW-0175">Coiled coil</keyword>
<dbReference type="PANTHER" id="PTHR32309">
    <property type="entry name" value="TYROSINE-PROTEIN KINASE"/>
    <property type="match status" value="1"/>
</dbReference>
<keyword evidence="4" id="KW-1185">Reference proteome</keyword>
<feature type="transmembrane region" description="Helical" evidence="2">
    <location>
        <begin position="348"/>
        <end position="372"/>
    </location>
</feature>
<dbReference type="EMBL" id="JBHUIV010000025">
    <property type="protein sequence ID" value="MFD2203532.1"/>
    <property type="molecule type" value="Genomic_DNA"/>
</dbReference>
<proteinExistence type="predicted"/>
<keyword evidence="2" id="KW-0812">Transmembrane</keyword>
<evidence type="ECO:0000313" key="3">
    <source>
        <dbReference type="EMBL" id="MFD2203532.1"/>
    </source>
</evidence>
<evidence type="ECO:0000313" key="4">
    <source>
        <dbReference type="Proteomes" id="UP001597414"/>
    </source>
</evidence>
<accession>A0ABW5BBT3</accession>
<organism evidence="3 4">
    <name type="scientific">Shivajiella indica</name>
    <dbReference type="NCBI Taxonomy" id="872115"/>
    <lineage>
        <taxon>Bacteria</taxon>
        <taxon>Pseudomonadati</taxon>
        <taxon>Bacteroidota</taxon>
        <taxon>Cytophagia</taxon>
        <taxon>Cytophagales</taxon>
        <taxon>Cyclobacteriaceae</taxon>
        <taxon>Shivajiella</taxon>
    </lineage>
</organism>
<dbReference type="PANTHER" id="PTHR32309:SF13">
    <property type="entry name" value="FERRIC ENTEROBACTIN TRANSPORT PROTEIN FEPE"/>
    <property type="match status" value="1"/>
</dbReference>
<sequence length="373" mass="42559">MNEVKKILSKENLSIKEIIYLTKIKSNFIKWSVIVFILLAIIITFTTKDEYTSTSKFLLESSGEGGNNQLRGLAGLAGVNLPQLGSQDVNVITPDLYPIIAASDYFLLRVSNFEYTLESGEKTTLTLFFSDFKSGSIFKRMKKSISRFPSLISNVLSRKNSKGANLDSQKDQSLMEGFEELEFNQIAFYSPFERNSISELKSRVLITFENKILTVETKMPEPGLSAQVNKVIIDQFVKYVTDYHTKKKVKNLQFLESRVKETENNFINAQMQLANFRDKNFGIVSQSEKTKEEKLVAEFNLAFNLFNSISLEYEKAKIQLQNEIPVFTIFEPVTPPNKPSEPIFFRNLFIFTLGGFVFGSFLALGSVFYDYLK</sequence>
<comment type="caution">
    <text evidence="3">The sequence shown here is derived from an EMBL/GenBank/DDBJ whole genome shotgun (WGS) entry which is preliminary data.</text>
</comment>
<evidence type="ECO:0000256" key="1">
    <source>
        <dbReference type="SAM" id="Coils"/>
    </source>
</evidence>